<evidence type="ECO:0000313" key="2">
    <source>
        <dbReference type="Proteomes" id="UP001500879"/>
    </source>
</evidence>
<sequence length="379" mass="40507">MRLDEVVPVSQPSGLAFCSGYALEAGAQLVFPSLVTPERDGDVPPDTRGQMHACLDNLHEVLDLVGDGAEPVKLNYFATESREIAEAGRAWEDRYGRQLAAAWLEGPGAPVRGARVTMDLWAAAPPAREPVGVRRVRRDGPVPVATVVDSAATLHTLTVSPPAPGPGPVEELAGCLDELDRRVAAFGTARASLVKLVVYVRDAASWPLLEALVGRRYGRDCPAVSPVVVSKATRPGQWTEVAAWVATDHGARPDPDGGIGSFDVRGRLLASAGTGSIPIFIGGTAEEMYTGYAPPATIEEHTHISMRNQLAILEAAGTSLDRVFKSTWYVTDLRERPGVEAVAREYFGRDLPAPTFVEISRLAPVGARLEPDLWADIPA</sequence>
<accession>A0ABN0YAT0</accession>
<protein>
    <recommendedName>
        <fullName evidence="3">RidA family protein</fullName>
    </recommendedName>
</protein>
<proteinExistence type="predicted"/>
<comment type="caution">
    <text evidence="1">The sequence shown here is derived from an EMBL/GenBank/DDBJ whole genome shotgun (WGS) entry which is preliminary data.</text>
</comment>
<keyword evidence="2" id="KW-1185">Reference proteome</keyword>
<dbReference type="SUPFAM" id="SSF55298">
    <property type="entry name" value="YjgF-like"/>
    <property type="match status" value="3"/>
</dbReference>
<evidence type="ECO:0008006" key="3">
    <source>
        <dbReference type="Google" id="ProtNLM"/>
    </source>
</evidence>
<dbReference type="InterPro" id="IPR006175">
    <property type="entry name" value="YjgF/YER057c/UK114"/>
</dbReference>
<organism evidence="1 2">
    <name type="scientific">Streptomyces luteireticuli</name>
    <dbReference type="NCBI Taxonomy" id="173858"/>
    <lineage>
        <taxon>Bacteria</taxon>
        <taxon>Bacillati</taxon>
        <taxon>Actinomycetota</taxon>
        <taxon>Actinomycetes</taxon>
        <taxon>Kitasatosporales</taxon>
        <taxon>Streptomycetaceae</taxon>
        <taxon>Streptomyces</taxon>
    </lineage>
</organism>
<dbReference type="CDD" id="cd00448">
    <property type="entry name" value="YjgF_YER057c_UK114_family"/>
    <property type="match status" value="1"/>
</dbReference>
<dbReference type="Proteomes" id="UP001500879">
    <property type="component" value="Unassembled WGS sequence"/>
</dbReference>
<dbReference type="Pfam" id="PF01042">
    <property type="entry name" value="Ribonuc_L-PSP"/>
    <property type="match status" value="1"/>
</dbReference>
<gene>
    <name evidence="1" type="ORF">GCM10010357_07610</name>
</gene>
<reference evidence="1 2" key="1">
    <citation type="journal article" date="2019" name="Int. J. Syst. Evol. Microbiol.">
        <title>The Global Catalogue of Microorganisms (GCM) 10K type strain sequencing project: providing services to taxonomists for standard genome sequencing and annotation.</title>
        <authorList>
            <consortium name="The Broad Institute Genomics Platform"/>
            <consortium name="The Broad Institute Genome Sequencing Center for Infectious Disease"/>
            <person name="Wu L."/>
            <person name="Ma J."/>
        </authorList>
    </citation>
    <scope>NUCLEOTIDE SEQUENCE [LARGE SCALE GENOMIC DNA]</scope>
    <source>
        <strain evidence="1 2">JCM 4788</strain>
    </source>
</reference>
<name>A0ABN0YAT0_9ACTN</name>
<dbReference type="InterPro" id="IPR035959">
    <property type="entry name" value="RutC-like_sf"/>
</dbReference>
<dbReference type="PANTHER" id="PTHR11803">
    <property type="entry name" value="2-IMINOBUTANOATE/2-IMINOPROPANOATE DEAMINASE RIDA"/>
    <property type="match status" value="1"/>
</dbReference>
<dbReference type="PANTHER" id="PTHR11803:SF39">
    <property type="entry name" value="2-IMINOBUTANOATE_2-IMINOPROPANOATE DEAMINASE"/>
    <property type="match status" value="1"/>
</dbReference>
<dbReference type="EMBL" id="BAAABX010000007">
    <property type="protein sequence ID" value="GAA0389387.1"/>
    <property type="molecule type" value="Genomic_DNA"/>
</dbReference>
<dbReference type="Gene3D" id="3.30.1330.40">
    <property type="entry name" value="RutC-like"/>
    <property type="match status" value="3"/>
</dbReference>
<dbReference type="RefSeq" id="WP_344019768.1">
    <property type="nucleotide sequence ID" value="NZ_BAAABX010000007.1"/>
</dbReference>
<evidence type="ECO:0000313" key="1">
    <source>
        <dbReference type="EMBL" id="GAA0389387.1"/>
    </source>
</evidence>